<gene>
    <name evidence="3" type="ORF">ZYGR_0H03950</name>
</gene>
<dbReference type="GO" id="GO:0005737">
    <property type="term" value="C:cytoplasm"/>
    <property type="evidence" value="ECO:0007669"/>
    <property type="project" value="TreeGrafter"/>
</dbReference>
<comment type="caution">
    <text evidence="3">The sequence shown here is derived from an EMBL/GenBank/DDBJ whole genome shotgun (WGS) entry which is preliminary data.</text>
</comment>
<reference evidence="3 4" key="1">
    <citation type="submission" date="2016-08" db="EMBL/GenBank/DDBJ databases">
        <title>Draft genome sequence of allopolyploid Zygosaccharomyces rouxii.</title>
        <authorList>
            <person name="Watanabe J."/>
            <person name="Uehara K."/>
            <person name="Mogi Y."/>
            <person name="Tsukioka Y."/>
        </authorList>
    </citation>
    <scope>NUCLEOTIDE SEQUENCE [LARGE SCALE GENOMIC DNA]</scope>
    <source>
        <strain evidence="3 4">NBRC 110957</strain>
    </source>
</reference>
<dbReference type="PANTHER" id="PTHR28626">
    <property type="entry name" value="SRR1-LIKE PROTEIN"/>
    <property type="match status" value="1"/>
</dbReference>
<protein>
    <recommendedName>
        <fullName evidence="2">SRR1-like domain-containing protein</fullName>
    </recommendedName>
</protein>
<dbReference type="GO" id="GO:0005634">
    <property type="term" value="C:nucleus"/>
    <property type="evidence" value="ECO:0007669"/>
    <property type="project" value="TreeGrafter"/>
</dbReference>
<accession>A0A1Q2ZVT7</accession>
<dbReference type="Proteomes" id="UP000187013">
    <property type="component" value="Unassembled WGS sequence"/>
</dbReference>
<dbReference type="PANTHER" id="PTHR28626:SF3">
    <property type="entry name" value="SRR1-LIKE PROTEIN"/>
    <property type="match status" value="1"/>
</dbReference>
<dbReference type="AlphaFoldDB" id="A0A1Q2ZVT7"/>
<dbReference type="GO" id="GO:0007017">
    <property type="term" value="P:microtubule-based process"/>
    <property type="evidence" value="ECO:0007669"/>
    <property type="project" value="EnsemblFungi"/>
</dbReference>
<comment type="similarity">
    <text evidence="1">Belongs to the SRR1 family.</text>
</comment>
<evidence type="ECO:0000313" key="3">
    <source>
        <dbReference type="EMBL" id="GAV47549.1"/>
    </source>
</evidence>
<evidence type="ECO:0000256" key="1">
    <source>
        <dbReference type="ARBA" id="ARBA00009856"/>
    </source>
</evidence>
<dbReference type="InterPro" id="IPR040044">
    <property type="entry name" value="SRR1L"/>
</dbReference>
<dbReference type="OrthoDB" id="551431at2759"/>
<dbReference type="OMA" id="THIRCLA"/>
<name>A0A1Q2ZVT7_ZYGRO</name>
<evidence type="ECO:0000313" key="4">
    <source>
        <dbReference type="Proteomes" id="UP000187013"/>
    </source>
</evidence>
<dbReference type="EMBL" id="BDGX01000008">
    <property type="protein sequence ID" value="GAV47549.1"/>
    <property type="molecule type" value="Genomic_DNA"/>
</dbReference>
<feature type="domain" description="SRR1-like" evidence="2">
    <location>
        <begin position="40"/>
        <end position="256"/>
    </location>
</feature>
<evidence type="ECO:0000259" key="2">
    <source>
        <dbReference type="Pfam" id="PF07985"/>
    </source>
</evidence>
<dbReference type="Pfam" id="PF07985">
    <property type="entry name" value="SRR1"/>
    <property type="match status" value="1"/>
</dbReference>
<proteinExistence type="inferred from homology"/>
<sequence length="259" mass="30648">MGFSKSKRQVSHVVKKREFSEVLGEYRDEIKKSQMFKELCQSLEAYRQHIVRVRCLALGSFHEEFSAKWQLALLMELLDYLNASNPLVSVYDPVFTEEDLKFVSQLERWSVDENLSAEWNEDSSRTLFFLPHAPLDLTELVLDKEQPKYWLANHFIAHTDRYTKVQLFEKYPLISKLINSLSATGPRRDQMASQDEFTTFVPRRKRKNRQAYQEPKLDYSRINSKFQKCELLQDFQQGDLLRNQPWVNSFSDLALHLID</sequence>
<organism evidence="3 4">
    <name type="scientific">Zygosaccharomyces rouxii</name>
    <dbReference type="NCBI Taxonomy" id="4956"/>
    <lineage>
        <taxon>Eukaryota</taxon>
        <taxon>Fungi</taxon>
        <taxon>Dikarya</taxon>
        <taxon>Ascomycota</taxon>
        <taxon>Saccharomycotina</taxon>
        <taxon>Saccharomycetes</taxon>
        <taxon>Saccharomycetales</taxon>
        <taxon>Saccharomycetaceae</taxon>
        <taxon>Zygosaccharomyces</taxon>
    </lineage>
</organism>
<dbReference type="eggNOG" id="KOG3131">
    <property type="taxonomic scope" value="Eukaryota"/>
</dbReference>
<dbReference type="InterPro" id="IPR012942">
    <property type="entry name" value="SRR1-like"/>
</dbReference>